<dbReference type="EMBL" id="FPBZ01000002">
    <property type="protein sequence ID" value="SFU37655.1"/>
    <property type="molecule type" value="Genomic_DNA"/>
</dbReference>
<name>A0A1I7FNC0_9PROT</name>
<feature type="compositionally biased region" description="Basic and acidic residues" evidence="1">
    <location>
        <begin position="57"/>
        <end position="66"/>
    </location>
</feature>
<accession>A0A1I7FNC0</accession>
<proteinExistence type="predicted"/>
<gene>
    <name evidence="2" type="ORF">SAMN05216417_10241</name>
</gene>
<evidence type="ECO:0000313" key="3">
    <source>
        <dbReference type="Proteomes" id="UP000182649"/>
    </source>
</evidence>
<sequence length="85" mass="9258">MLITAKKIAFRINTLASGQMDTAVNTSDHILTLERLRLFMHLLTFFESAAVAPYYPEKKKGNKGEEQDSTQAGISVAVSKPAASS</sequence>
<feature type="region of interest" description="Disordered" evidence="1">
    <location>
        <begin position="57"/>
        <end position="85"/>
    </location>
</feature>
<reference evidence="3" key="1">
    <citation type="submission" date="2016-10" db="EMBL/GenBank/DDBJ databases">
        <authorList>
            <person name="Varghese N."/>
            <person name="Submissions S."/>
        </authorList>
    </citation>
    <scope>NUCLEOTIDE SEQUENCE [LARGE SCALE GENOMIC DNA]</scope>
    <source>
        <strain evidence="3">Nl14</strain>
    </source>
</reference>
<evidence type="ECO:0000313" key="2">
    <source>
        <dbReference type="EMBL" id="SFU37655.1"/>
    </source>
</evidence>
<evidence type="ECO:0000256" key="1">
    <source>
        <dbReference type="SAM" id="MobiDB-lite"/>
    </source>
</evidence>
<dbReference type="Proteomes" id="UP000182649">
    <property type="component" value="Unassembled WGS sequence"/>
</dbReference>
<protein>
    <submittedName>
        <fullName evidence="2">Uncharacterized protein</fullName>
    </submittedName>
</protein>
<dbReference type="AlphaFoldDB" id="A0A1I7FNC0"/>
<organism evidence="2 3">
    <name type="scientific">Nitrosospira multiformis</name>
    <dbReference type="NCBI Taxonomy" id="1231"/>
    <lineage>
        <taxon>Bacteria</taxon>
        <taxon>Pseudomonadati</taxon>
        <taxon>Pseudomonadota</taxon>
        <taxon>Betaproteobacteria</taxon>
        <taxon>Nitrosomonadales</taxon>
        <taxon>Nitrosomonadaceae</taxon>
        <taxon>Nitrosospira</taxon>
    </lineage>
</organism>